<evidence type="ECO:0000313" key="2">
    <source>
        <dbReference type="Proteomes" id="UP000319103"/>
    </source>
</evidence>
<dbReference type="InterPro" id="IPR037883">
    <property type="entry name" value="Knr4/Smi1-like_sf"/>
</dbReference>
<dbReference type="RefSeq" id="WP_141633531.1">
    <property type="nucleotide sequence ID" value="NZ_VIGB01000003.1"/>
</dbReference>
<dbReference type="Gene3D" id="3.40.1580.10">
    <property type="entry name" value="SMI1/KNR4-like"/>
    <property type="match status" value="1"/>
</dbReference>
<comment type="caution">
    <text evidence="1">The sequence shown here is derived from an EMBL/GenBank/DDBJ whole genome shotgun (WGS) entry which is preliminary data.</text>
</comment>
<dbReference type="EMBL" id="VIGB01000003">
    <property type="protein sequence ID" value="TQF02841.1"/>
    <property type="molecule type" value="Genomic_DNA"/>
</dbReference>
<dbReference type="Proteomes" id="UP000319103">
    <property type="component" value="Unassembled WGS sequence"/>
</dbReference>
<sequence>MPDHLPTVFAMLGPGGRRFADPQSWTRLEVEIGTELPSDYKEFIDEYAPIRVNSHLSFDHPATERWNLLDEIRQTEQAFRDADWDGLPHPDTGAEGVLIPALSTDIGFKVFLSRSPRTPGWSVVVHDRDEGGYWEHAMSFAEWLHRHLIGEEVIHPNGTYFYPGPVKLKHLPMSPGERTVPWHGPERGM</sequence>
<protein>
    <submittedName>
        <fullName evidence="1">SMI1/KNR4 family protein</fullName>
    </submittedName>
</protein>
<name>A0A540W1G3_9ACTN</name>
<dbReference type="AlphaFoldDB" id="A0A540W1G3"/>
<dbReference type="OrthoDB" id="4253746at2"/>
<keyword evidence="2" id="KW-1185">Reference proteome</keyword>
<reference evidence="1 2" key="1">
    <citation type="submission" date="2019-06" db="EMBL/GenBank/DDBJ databases">
        <title>Description of Kitasatospora acidophila sp. nov. isolated from pine grove soil, and reclassification of Streptomyces novaecaesareae to Kitasatospora novaeceasareae comb. nov.</title>
        <authorList>
            <person name="Kim M.J."/>
        </authorList>
    </citation>
    <scope>NUCLEOTIDE SEQUENCE [LARGE SCALE GENOMIC DNA]</scope>
    <source>
        <strain evidence="1 2">MMS16-CNU292</strain>
    </source>
</reference>
<dbReference type="SUPFAM" id="SSF160631">
    <property type="entry name" value="SMI1/KNR4-like"/>
    <property type="match status" value="1"/>
</dbReference>
<organism evidence="1 2">
    <name type="scientific">Kitasatospora acidiphila</name>
    <dbReference type="NCBI Taxonomy" id="2567942"/>
    <lineage>
        <taxon>Bacteria</taxon>
        <taxon>Bacillati</taxon>
        <taxon>Actinomycetota</taxon>
        <taxon>Actinomycetes</taxon>
        <taxon>Kitasatosporales</taxon>
        <taxon>Streptomycetaceae</taxon>
        <taxon>Kitasatospora</taxon>
    </lineage>
</organism>
<evidence type="ECO:0000313" key="1">
    <source>
        <dbReference type="EMBL" id="TQF02841.1"/>
    </source>
</evidence>
<accession>A0A540W1G3</accession>
<gene>
    <name evidence="1" type="ORF">E6W39_11935</name>
</gene>
<proteinExistence type="predicted"/>